<protein>
    <recommendedName>
        <fullName evidence="3">DUF2000 domain-containing protein</fullName>
    </recommendedName>
</protein>
<dbReference type="EMBL" id="BAAAHQ010000023">
    <property type="protein sequence ID" value="GAA0935641.1"/>
    <property type="molecule type" value="Genomic_DNA"/>
</dbReference>
<comment type="caution">
    <text evidence="1">The sequence shown here is derived from an EMBL/GenBank/DDBJ whole genome shotgun (WGS) entry which is preliminary data.</text>
</comment>
<dbReference type="InterPro" id="IPR018988">
    <property type="entry name" value="DUF2000"/>
</dbReference>
<name>A0ABP4AJH9_9ACTN</name>
<dbReference type="InterPro" id="IPR017021">
    <property type="entry name" value="UCP033763"/>
</dbReference>
<reference evidence="2" key="1">
    <citation type="journal article" date="2019" name="Int. J. Syst. Evol. Microbiol.">
        <title>The Global Catalogue of Microorganisms (GCM) 10K type strain sequencing project: providing services to taxonomists for standard genome sequencing and annotation.</title>
        <authorList>
            <consortium name="The Broad Institute Genomics Platform"/>
            <consortium name="The Broad Institute Genome Sequencing Center for Infectious Disease"/>
            <person name="Wu L."/>
            <person name="Ma J."/>
        </authorList>
    </citation>
    <scope>NUCLEOTIDE SEQUENCE [LARGE SCALE GENOMIC DNA]</scope>
    <source>
        <strain evidence="2">JCM 11136</strain>
    </source>
</reference>
<sequence>MNTKLVMVLRDDLPRGLAVNAAAVLALSLGGRLDGWLGADGKDASGGVHAGLNTHPVPVVTATGRELRELRERAADRSELRVVAFNEVARRSRDYDDYLAALEATPGEEIGYVGALVFGPRGPVTKLTKRFPLMR</sequence>
<dbReference type="PIRSF" id="PIRSF033736">
    <property type="entry name" value="UCP033763"/>
    <property type="match status" value="1"/>
</dbReference>
<dbReference type="InterPro" id="IPR023476">
    <property type="entry name" value="Pep_tRNA_hydro_II_dom_sf"/>
</dbReference>
<dbReference type="Proteomes" id="UP001501578">
    <property type="component" value="Unassembled WGS sequence"/>
</dbReference>
<dbReference type="RefSeq" id="WP_343951803.1">
    <property type="nucleotide sequence ID" value="NZ_BAAAHQ010000023.1"/>
</dbReference>
<dbReference type="Gene3D" id="3.40.1490.10">
    <property type="entry name" value="Bit1"/>
    <property type="match status" value="1"/>
</dbReference>
<evidence type="ECO:0000313" key="1">
    <source>
        <dbReference type="EMBL" id="GAA0935641.1"/>
    </source>
</evidence>
<organism evidence="1 2">
    <name type="scientific">Nonomuraea longicatena</name>
    <dbReference type="NCBI Taxonomy" id="83682"/>
    <lineage>
        <taxon>Bacteria</taxon>
        <taxon>Bacillati</taxon>
        <taxon>Actinomycetota</taxon>
        <taxon>Actinomycetes</taxon>
        <taxon>Streptosporangiales</taxon>
        <taxon>Streptosporangiaceae</taxon>
        <taxon>Nonomuraea</taxon>
    </lineage>
</organism>
<dbReference type="Pfam" id="PF09391">
    <property type="entry name" value="DUF2000"/>
    <property type="match status" value="1"/>
</dbReference>
<gene>
    <name evidence="1" type="ORF">GCM10009560_43830</name>
</gene>
<evidence type="ECO:0000313" key="2">
    <source>
        <dbReference type="Proteomes" id="UP001501578"/>
    </source>
</evidence>
<proteinExistence type="predicted"/>
<accession>A0ABP4AJH9</accession>
<keyword evidence="2" id="KW-1185">Reference proteome</keyword>
<evidence type="ECO:0008006" key="3">
    <source>
        <dbReference type="Google" id="ProtNLM"/>
    </source>
</evidence>
<dbReference type="SUPFAM" id="SSF102462">
    <property type="entry name" value="Peptidyl-tRNA hydrolase II"/>
    <property type="match status" value="1"/>
</dbReference>